<evidence type="ECO:0000313" key="2">
    <source>
        <dbReference type="EMBL" id="QUC18552.1"/>
    </source>
</evidence>
<feature type="region of interest" description="Disordered" evidence="1">
    <location>
        <begin position="35"/>
        <end position="72"/>
    </location>
</feature>
<name>A0A8E5HNH1_USTVR</name>
<dbReference type="RefSeq" id="XP_042996225.1">
    <property type="nucleotide sequence ID" value="XM_043140291.1"/>
</dbReference>
<evidence type="ECO:0000313" key="3">
    <source>
        <dbReference type="Proteomes" id="UP000027002"/>
    </source>
</evidence>
<accession>A0A8E5HNH1</accession>
<protein>
    <submittedName>
        <fullName evidence="2">Uncharacterized protein</fullName>
    </submittedName>
</protein>
<dbReference type="EMBL" id="CP072754">
    <property type="protein sequence ID" value="QUC18552.1"/>
    <property type="molecule type" value="Genomic_DNA"/>
</dbReference>
<dbReference type="Proteomes" id="UP000027002">
    <property type="component" value="Chromosome 2"/>
</dbReference>
<evidence type="ECO:0000256" key="1">
    <source>
        <dbReference type="SAM" id="MobiDB-lite"/>
    </source>
</evidence>
<reference evidence="2" key="1">
    <citation type="submission" date="2020-03" db="EMBL/GenBank/DDBJ databases">
        <title>A mixture of massive structural variations and highly conserved coding sequences in Ustilaginoidea virens genome.</title>
        <authorList>
            <person name="Zhang K."/>
            <person name="Zhao Z."/>
            <person name="Zhang Z."/>
            <person name="Li Y."/>
            <person name="Hsiang T."/>
            <person name="Sun W."/>
        </authorList>
    </citation>
    <scope>NUCLEOTIDE SEQUENCE</scope>
    <source>
        <strain evidence="2">UV-8b</strain>
    </source>
</reference>
<dbReference type="KEGG" id="uvi:66063571"/>
<dbReference type="GeneID" id="66063571"/>
<dbReference type="AlphaFoldDB" id="A0A8E5HNH1"/>
<sequence length="83" mass="9013">MLSPFPLRPLGRGPWLLRAPRSVLRTPCSWSVLVPQASQPPTHPPPSSDAKPRLPRDSTFSEPSGGGDDVMPACVLRVLRSTM</sequence>
<proteinExistence type="predicted"/>
<organism evidence="2 3">
    <name type="scientific">Ustilaginoidea virens</name>
    <name type="common">Rice false smut fungus</name>
    <name type="synonym">Villosiclava virens</name>
    <dbReference type="NCBI Taxonomy" id="1159556"/>
    <lineage>
        <taxon>Eukaryota</taxon>
        <taxon>Fungi</taxon>
        <taxon>Dikarya</taxon>
        <taxon>Ascomycota</taxon>
        <taxon>Pezizomycotina</taxon>
        <taxon>Sordariomycetes</taxon>
        <taxon>Hypocreomycetidae</taxon>
        <taxon>Hypocreales</taxon>
        <taxon>Clavicipitaceae</taxon>
        <taxon>Ustilaginoidea</taxon>
    </lineage>
</organism>
<gene>
    <name evidence="2" type="ORF">UV8b_02793</name>
</gene>
<keyword evidence="3" id="KW-1185">Reference proteome</keyword>